<organism evidence="1 2">
    <name type="scientific">Candidatus Thiodiazotropha lotti</name>
    <dbReference type="NCBI Taxonomy" id="2792787"/>
    <lineage>
        <taxon>Bacteria</taxon>
        <taxon>Pseudomonadati</taxon>
        <taxon>Pseudomonadota</taxon>
        <taxon>Gammaproteobacteria</taxon>
        <taxon>Chromatiales</taxon>
        <taxon>Sedimenticolaceae</taxon>
        <taxon>Candidatus Thiodiazotropha</taxon>
    </lineage>
</organism>
<evidence type="ECO:0000313" key="1">
    <source>
        <dbReference type="EMBL" id="MCG7937829.1"/>
    </source>
</evidence>
<sequence>MSSDKRVGMGPVPTSPQMYINEKQVEGMSILKKFGWKLVCIRRPGLGHALTVLKNSQEKSIGVLGEDGILRLTTELKIRQAS</sequence>
<protein>
    <submittedName>
        <fullName evidence="1">Uncharacterized protein</fullName>
    </submittedName>
</protein>
<gene>
    <name evidence="1" type="ORF">JAZ04_03080</name>
</gene>
<dbReference type="Proteomes" id="UP000886687">
    <property type="component" value="Unassembled WGS sequence"/>
</dbReference>
<dbReference type="EMBL" id="JAEPDI010000001">
    <property type="protein sequence ID" value="MCG7937829.1"/>
    <property type="molecule type" value="Genomic_DNA"/>
</dbReference>
<evidence type="ECO:0000313" key="2">
    <source>
        <dbReference type="Proteomes" id="UP000886687"/>
    </source>
</evidence>
<name>A0A9E4K303_9GAMM</name>
<dbReference type="AlphaFoldDB" id="A0A9E4K303"/>
<comment type="caution">
    <text evidence="1">The sequence shown here is derived from an EMBL/GenBank/DDBJ whole genome shotgun (WGS) entry which is preliminary data.</text>
</comment>
<accession>A0A9E4K303</accession>
<proteinExistence type="predicted"/>
<reference evidence="1" key="1">
    <citation type="journal article" date="2021" name="Proc. Natl. Acad. Sci. U.S.A.">
        <title>Global biogeography of chemosynthetic symbionts reveals both localized and globally distributed symbiont groups. .</title>
        <authorList>
            <person name="Osvatic J.T."/>
            <person name="Wilkins L.G.E."/>
            <person name="Leibrecht L."/>
            <person name="Leray M."/>
            <person name="Zauner S."/>
            <person name="Polzin J."/>
            <person name="Camacho Y."/>
            <person name="Gros O."/>
            <person name="van Gils J.A."/>
            <person name="Eisen J.A."/>
            <person name="Petersen J.M."/>
            <person name="Yuen B."/>
        </authorList>
    </citation>
    <scope>NUCLEOTIDE SEQUENCE</scope>
    <source>
        <strain evidence="1">MAGL173</strain>
    </source>
</reference>